<protein>
    <submittedName>
        <fullName evidence="2">Uncharacterized protein</fullName>
    </submittedName>
</protein>
<dbReference type="PROSITE" id="PS51257">
    <property type="entry name" value="PROKAR_LIPOPROTEIN"/>
    <property type="match status" value="1"/>
</dbReference>
<feature type="signal peptide" evidence="1">
    <location>
        <begin position="1"/>
        <end position="20"/>
    </location>
</feature>
<evidence type="ECO:0000256" key="1">
    <source>
        <dbReference type="SAM" id="SignalP"/>
    </source>
</evidence>
<comment type="caution">
    <text evidence="2">The sequence shown here is derived from an EMBL/GenBank/DDBJ whole genome shotgun (WGS) entry which is preliminary data.</text>
</comment>
<evidence type="ECO:0000313" key="3">
    <source>
        <dbReference type="Proteomes" id="UP000886667"/>
    </source>
</evidence>
<reference evidence="2" key="1">
    <citation type="journal article" date="2021" name="Proc. Natl. Acad. Sci. U.S.A.">
        <title>Global biogeography of chemosynthetic symbionts reveals both localized and globally distributed symbiont groups. .</title>
        <authorList>
            <person name="Osvatic J.T."/>
            <person name="Wilkins L.G.E."/>
            <person name="Leibrecht L."/>
            <person name="Leray M."/>
            <person name="Zauner S."/>
            <person name="Polzin J."/>
            <person name="Camacho Y."/>
            <person name="Gros O."/>
            <person name="van Gils J.A."/>
            <person name="Eisen J.A."/>
            <person name="Petersen J.M."/>
            <person name="Yuen B."/>
        </authorList>
    </citation>
    <scope>NUCLEOTIDE SEQUENCE</scope>
    <source>
        <strain evidence="2">MAGclacostrist064TRANS</strain>
    </source>
</reference>
<gene>
    <name evidence="2" type="ORF">JAZ07_05610</name>
</gene>
<dbReference type="EMBL" id="JAEPCM010000184">
    <property type="protein sequence ID" value="MCG7945809.1"/>
    <property type="molecule type" value="Genomic_DNA"/>
</dbReference>
<accession>A0A9E4KAZ6</accession>
<sequence length="67" mass="6738">MYRVVSIGIMLIIAMSGCGGTTGGTKPAATATKQSAVSVASGGPAVSVTKRIKYGKHSNVPDKVRAC</sequence>
<name>A0A9E4KAZ6_9GAMM</name>
<feature type="chain" id="PRO_5039568841" evidence="1">
    <location>
        <begin position="21"/>
        <end position="67"/>
    </location>
</feature>
<keyword evidence="1" id="KW-0732">Signal</keyword>
<dbReference type="AlphaFoldDB" id="A0A9E4KAZ6"/>
<organism evidence="2 3">
    <name type="scientific">Candidatus Thiodiazotropha taylori</name>
    <dbReference type="NCBI Taxonomy" id="2792791"/>
    <lineage>
        <taxon>Bacteria</taxon>
        <taxon>Pseudomonadati</taxon>
        <taxon>Pseudomonadota</taxon>
        <taxon>Gammaproteobacteria</taxon>
        <taxon>Chromatiales</taxon>
        <taxon>Sedimenticolaceae</taxon>
        <taxon>Candidatus Thiodiazotropha</taxon>
    </lineage>
</organism>
<proteinExistence type="predicted"/>
<dbReference type="Proteomes" id="UP000886667">
    <property type="component" value="Unassembled WGS sequence"/>
</dbReference>
<evidence type="ECO:0000313" key="2">
    <source>
        <dbReference type="EMBL" id="MCG7945809.1"/>
    </source>
</evidence>